<feature type="coiled-coil region" evidence="1">
    <location>
        <begin position="13"/>
        <end position="61"/>
    </location>
</feature>
<evidence type="ECO:0000313" key="2">
    <source>
        <dbReference type="EMBL" id="QIN99190.1"/>
    </source>
</evidence>
<dbReference type="GeneID" id="300442422"/>
<dbReference type="Pfam" id="PF24026">
    <property type="entry name" value="DUF7337"/>
    <property type="match status" value="1"/>
</dbReference>
<organism evidence="2 3">
    <name type="scientific">Salmonella phage phagemcphageface</name>
    <dbReference type="NCBI Taxonomy" id="2713311"/>
    <lineage>
        <taxon>Viruses</taxon>
        <taxon>Duplodnaviria</taxon>
        <taxon>Heunggongvirae</taxon>
        <taxon>Uroviricota</taxon>
        <taxon>Caudoviricetes</taxon>
        <taxon>Demerecviridae</taxon>
        <taxon>Markadamsvirinae</taxon>
        <taxon>Epseptimavirus</taxon>
        <taxon>Epseptimavirus phagemcphageface</taxon>
    </lineage>
</organism>
<evidence type="ECO:0000256" key="1">
    <source>
        <dbReference type="SAM" id="Coils"/>
    </source>
</evidence>
<protein>
    <submittedName>
        <fullName evidence="2">Uncharacterized protein</fullName>
    </submittedName>
</protein>
<evidence type="ECO:0000313" key="3">
    <source>
        <dbReference type="Proteomes" id="UP000500951"/>
    </source>
</evidence>
<dbReference type="InterPro" id="IPR055761">
    <property type="entry name" value="DUF7337"/>
</dbReference>
<dbReference type="RefSeq" id="YP_011712380.1">
    <property type="nucleotide sequence ID" value="NC_102109.1"/>
</dbReference>
<keyword evidence="3" id="KW-1185">Reference proteome</keyword>
<dbReference type="Proteomes" id="UP000500951">
    <property type="component" value="Segment"/>
</dbReference>
<accession>A0A6G8RCP1</accession>
<dbReference type="EMBL" id="MT074447">
    <property type="protein sequence ID" value="QIN99190.1"/>
    <property type="molecule type" value="Genomic_DNA"/>
</dbReference>
<proteinExistence type="predicted"/>
<sequence>MTTHAITRLNIDRDNLENGIKCRKRTVESLRQELINELNELNARREALVEVNAAIEKLKAE</sequence>
<keyword evidence="1" id="KW-0175">Coiled coil</keyword>
<gene>
    <name evidence="2" type="ORF">phagemcphageface_98</name>
</gene>
<name>A0A6G8RCP1_9CAUD</name>
<reference evidence="3" key="1">
    <citation type="submission" date="2020-02" db="EMBL/GenBank/DDBJ databases">
        <authorList>
            <person name="Olsen N.S."/>
            <person name="Forero-Junco L."/>
            <person name="Kot W."/>
            <person name="Hansen L.H."/>
        </authorList>
    </citation>
    <scope>NUCLEOTIDE SEQUENCE [LARGE SCALE GENOMIC DNA]</scope>
</reference>